<sequence>MTDAGGFDPKDSATRADERERLLGQIADALNIPVTTFRGKGSLVALGRGPNASECAALLAAFARIDDPDVRKECLALVERYSDA</sequence>
<dbReference type="Proteomes" id="UP001157440">
    <property type="component" value="Unassembled WGS sequence"/>
</dbReference>
<protein>
    <submittedName>
        <fullName evidence="1">Uncharacterized protein</fullName>
    </submittedName>
</protein>
<dbReference type="AlphaFoldDB" id="A0AA37WU68"/>
<name>A0AA37WU68_9HYPH</name>
<accession>A0AA37WU68</accession>
<comment type="caution">
    <text evidence="1">The sequence shown here is derived from an EMBL/GenBank/DDBJ whole genome shotgun (WGS) entry which is preliminary data.</text>
</comment>
<evidence type="ECO:0000313" key="1">
    <source>
        <dbReference type="EMBL" id="GLS70603.1"/>
    </source>
</evidence>
<reference evidence="2" key="1">
    <citation type="journal article" date="2019" name="Int. J. Syst. Evol. Microbiol.">
        <title>The Global Catalogue of Microorganisms (GCM) 10K type strain sequencing project: providing services to taxonomists for standard genome sequencing and annotation.</title>
        <authorList>
            <consortium name="The Broad Institute Genomics Platform"/>
            <consortium name="The Broad Institute Genome Sequencing Center for Infectious Disease"/>
            <person name="Wu L."/>
            <person name="Ma J."/>
        </authorList>
    </citation>
    <scope>NUCLEOTIDE SEQUENCE [LARGE SCALE GENOMIC DNA]</scope>
    <source>
        <strain evidence="2">NBRC 103632</strain>
    </source>
</reference>
<evidence type="ECO:0000313" key="2">
    <source>
        <dbReference type="Proteomes" id="UP001157440"/>
    </source>
</evidence>
<keyword evidence="2" id="KW-1185">Reference proteome</keyword>
<gene>
    <name evidence="1" type="ORF">GCM10007890_26160</name>
</gene>
<organism evidence="1 2">
    <name type="scientific">Methylobacterium tardum</name>
    <dbReference type="NCBI Taxonomy" id="374432"/>
    <lineage>
        <taxon>Bacteria</taxon>
        <taxon>Pseudomonadati</taxon>
        <taxon>Pseudomonadota</taxon>
        <taxon>Alphaproteobacteria</taxon>
        <taxon>Hyphomicrobiales</taxon>
        <taxon>Methylobacteriaceae</taxon>
        <taxon>Methylobacterium</taxon>
    </lineage>
</organism>
<dbReference type="EMBL" id="BSPL01000016">
    <property type="protein sequence ID" value="GLS70603.1"/>
    <property type="molecule type" value="Genomic_DNA"/>
</dbReference>
<proteinExistence type="predicted"/>